<protein>
    <submittedName>
        <fullName evidence="1">Uncharacterized protein</fullName>
    </submittedName>
</protein>
<gene>
    <name evidence="1" type="ORF">RM844_10380</name>
</gene>
<organism evidence="1 2">
    <name type="scientific">Streptomyces chisholmiae</name>
    <dbReference type="NCBI Taxonomy" id="3075540"/>
    <lineage>
        <taxon>Bacteria</taxon>
        <taxon>Bacillati</taxon>
        <taxon>Actinomycetota</taxon>
        <taxon>Actinomycetes</taxon>
        <taxon>Kitasatosporales</taxon>
        <taxon>Streptomycetaceae</taxon>
        <taxon>Streptomyces</taxon>
    </lineage>
</organism>
<keyword evidence="2" id="KW-1185">Reference proteome</keyword>
<proteinExistence type="predicted"/>
<dbReference type="Proteomes" id="UP001183410">
    <property type="component" value="Unassembled WGS sequence"/>
</dbReference>
<dbReference type="EMBL" id="JAVREO010000005">
    <property type="protein sequence ID" value="MDT0266699.1"/>
    <property type="molecule type" value="Genomic_DNA"/>
</dbReference>
<evidence type="ECO:0000313" key="1">
    <source>
        <dbReference type="EMBL" id="MDT0266699.1"/>
    </source>
</evidence>
<accession>A0ABU2JNZ1</accession>
<evidence type="ECO:0000313" key="2">
    <source>
        <dbReference type="Proteomes" id="UP001183410"/>
    </source>
</evidence>
<name>A0ABU2JNZ1_9ACTN</name>
<comment type="caution">
    <text evidence="1">The sequence shown here is derived from an EMBL/GenBank/DDBJ whole genome shotgun (WGS) entry which is preliminary data.</text>
</comment>
<reference evidence="2" key="1">
    <citation type="submission" date="2023-07" db="EMBL/GenBank/DDBJ databases">
        <title>30 novel species of actinomycetes from the DSMZ collection.</title>
        <authorList>
            <person name="Nouioui I."/>
        </authorList>
    </citation>
    <scope>NUCLEOTIDE SEQUENCE [LARGE SCALE GENOMIC DNA]</scope>
    <source>
        <strain evidence="2">DSM 44915</strain>
    </source>
</reference>
<dbReference type="RefSeq" id="WP_311666735.1">
    <property type="nucleotide sequence ID" value="NZ_JAVREO010000005.1"/>
</dbReference>
<sequence>MSDPRGARLARIEVLGLDIRLPPREAAAPLRALVARFASGALR</sequence>